<evidence type="ECO:0000256" key="4">
    <source>
        <dbReference type="ARBA" id="ARBA00022989"/>
    </source>
</evidence>
<organism evidence="9 10">
    <name type="scientific">Ziziphus jujuba</name>
    <name type="common">Chinese jujube</name>
    <name type="synonym">Ziziphus sativa</name>
    <dbReference type="NCBI Taxonomy" id="326968"/>
    <lineage>
        <taxon>Eukaryota</taxon>
        <taxon>Viridiplantae</taxon>
        <taxon>Streptophyta</taxon>
        <taxon>Embryophyta</taxon>
        <taxon>Tracheophyta</taxon>
        <taxon>Spermatophyta</taxon>
        <taxon>Magnoliopsida</taxon>
        <taxon>eudicotyledons</taxon>
        <taxon>Gunneridae</taxon>
        <taxon>Pentapetalae</taxon>
        <taxon>rosids</taxon>
        <taxon>fabids</taxon>
        <taxon>Rosales</taxon>
        <taxon>Rhamnaceae</taxon>
        <taxon>Paliureae</taxon>
        <taxon>Ziziphus</taxon>
    </lineage>
</organism>
<keyword evidence="7" id="KW-0325">Glycoprotein</keyword>
<reference evidence="10" key="1">
    <citation type="submission" date="2025-08" db="UniProtKB">
        <authorList>
            <consortium name="RefSeq"/>
        </authorList>
    </citation>
    <scope>IDENTIFICATION</scope>
    <source>
        <tissue evidence="10">Seedling</tissue>
    </source>
</reference>
<evidence type="ECO:0000256" key="8">
    <source>
        <dbReference type="SAM" id="MobiDB-lite"/>
    </source>
</evidence>
<dbReference type="SUPFAM" id="SSF52058">
    <property type="entry name" value="L domain-like"/>
    <property type="match status" value="1"/>
</dbReference>
<comment type="subcellular location">
    <subcellularLocation>
        <location evidence="1">Membrane</location>
        <topology evidence="1">Single-pass type I membrane protein</topology>
    </subcellularLocation>
</comment>
<evidence type="ECO:0000313" key="10">
    <source>
        <dbReference type="RefSeq" id="XP_060675889.1"/>
    </source>
</evidence>
<keyword evidence="9" id="KW-1185">Reference proteome</keyword>
<accession>A0ABM4AGP2</accession>
<keyword evidence="5" id="KW-0472">Membrane</keyword>
<evidence type="ECO:0000256" key="1">
    <source>
        <dbReference type="ARBA" id="ARBA00004479"/>
    </source>
</evidence>
<sequence>MLLCGLDLSSNKLTGDIPQQLPTLQGLQFVNLSGNFLKGSIPNNISNMKSLESVRVGDLIRKARGRIPPGISSLTYLSSLDLSYNNLSRKIPSNTQLQSFDASSFIGNELCGPPLPMNCEGDQIVPTAENGGQKEGD</sequence>
<dbReference type="PRINTS" id="PR00019">
    <property type="entry name" value="LEURICHRPT"/>
</dbReference>
<dbReference type="Gene3D" id="3.80.10.10">
    <property type="entry name" value="Ribonuclease Inhibitor"/>
    <property type="match status" value="1"/>
</dbReference>
<evidence type="ECO:0000313" key="9">
    <source>
        <dbReference type="Proteomes" id="UP001652623"/>
    </source>
</evidence>
<dbReference type="RefSeq" id="XP_060675889.1">
    <property type="nucleotide sequence ID" value="XM_060819906.1"/>
</dbReference>
<dbReference type="Pfam" id="PF00560">
    <property type="entry name" value="LRR_1"/>
    <property type="match status" value="3"/>
</dbReference>
<feature type="region of interest" description="Disordered" evidence="8">
    <location>
        <begin position="118"/>
        <end position="137"/>
    </location>
</feature>
<protein>
    <submittedName>
        <fullName evidence="10">Receptor-like protein 8</fullName>
    </submittedName>
</protein>
<dbReference type="InterPro" id="IPR032675">
    <property type="entry name" value="LRR_dom_sf"/>
</dbReference>
<dbReference type="Proteomes" id="UP001652623">
    <property type="component" value="Chromosome 8"/>
</dbReference>
<name>A0ABM4AGP2_ZIZJJ</name>
<dbReference type="PROSITE" id="PS51450">
    <property type="entry name" value="LRR"/>
    <property type="match status" value="1"/>
</dbReference>
<dbReference type="PANTHER" id="PTHR48063:SF98">
    <property type="entry name" value="LRR RECEPTOR-LIKE SERINE_THREONINE-PROTEIN KINASE FLS2"/>
    <property type="match status" value="1"/>
</dbReference>
<dbReference type="InterPro" id="IPR001611">
    <property type="entry name" value="Leu-rich_rpt"/>
</dbReference>
<keyword evidence="6" id="KW-0675">Receptor</keyword>
<evidence type="ECO:0000256" key="3">
    <source>
        <dbReference type="ARBA" id="ARBA00022729"/>
    </source>
</evidence>
<evidence type="ECO:0000256" key="5">
    <source>
        <dbReference type="ARBA" id="ARBA00023136"/>
    </source>
</evidence>
<gene>
    <name evidence="10" type="primary">LOC132805109</name>
</gene>
<dbReference type="GeneID" id="132805109"/>
<dbReference type="PANTHER" id="PTHR48063">
    <property type="entry name" value="LRR RECEPTOR-LIKE KINASE"/>
    <property type="match status" value="1"/>
</dbReference>
<proteinExistence type="predicted"/>
<evidence type="ECO:0000256" key="6">
    <source>
        <dbReference type="ARBA" id="ARBA00023170"/>
    </source>
</evidence>
<evidence type="ECO:0000256" key="2">
    <source>
        <dbReference type="ARBA" id="ARBA00022692"/>
    </source>
</evidence>
<keyword evidence="4" id="KW-1133">Transmembrane helix</keyword>
<evidence type="ECO:0000256" key="7">
    <source>
        <dbReference type="ARBA" id="ARBA00023180"/>
    </source>
</evidence>
<dbReference type="InterPro" id="IPR046956">
    <property type="entry name" value="RLP23-like"/>
</dbReference>
<keyword evidence="2" id="KW-0812">Transmembrane</keyword>
<keyword evidence="3" id="KW-0732">Signal</keyword>